<comment type="subcellular location">
    <subcellularLocation>
        <location evidence="1 6">Membrane</location>
        <topology evidence="1 6">Multi-pass membrane protein</topology>
    </subcellularLocation>
</comment>
<feature type="region of interest" description="Disordered" evidence="7">
    <location>
        <begin position="443"/>
        <end position="479"/>
    </location>
</feature>
<feature type="compositionally biased region" description="Basic residues" evidence="7">
    <location>
        <begin position="462"/>
        <end position="479"/>
    </location>
</feature>
<organism evidence="9 10">
    <name type="scientific">Chloropicon primus</name>
    <dbReference type="NCBI Taxonomy" id="1764295"/>
    <lineage>
        <taxon>Eukaryota</taxon>
        <taxon>Viridiplantae</taxon>
        <taxon>Chlorophyta</taxon>
        <taxon>Chloropicophyceae</taxon>
        <taxon>Chloropicales</taxon>
        <taxon>Chloropicaceae</taxon>
        <taxon>Chloropicon</taxon>
    </lineage>
</organism>
<comment type="similarity">
    <text evidence="2">Belongs to the OXA1/ALB3/YidC (TC 2.A.9.2) family.</text>
</comment>
<dbReference type="CDD" id="cd20070">
    <property type="entry name" value="5TM_YidC_Alb3"/>
    <property type="match status" value="1"/>
</dbReference>
<dbReference type="InterPro" id="IPR047196">
    <property type="entry name" value="YidC_ALB_C"/>
</dbReference>
<evidence type="ECO:0000256" key="6">
    <source>
        <dbReference type="RuleBase" id="RU003945"/>
    </source>
</evidence>
<dbReference type="Pfam" id="PF02096">
    <property type="entry name" value="60KD_IMP"/>
    <property type="match status" value="1"/>
</dbReference>
<dbReference type="InterPro" id="IPR001708">
    <property type="entry name" value="YidC/ALB3/OXA1/COX18"/>
</dbReference>
<evidence type="ECO:0000313" key="9">
    <source>
        <dbReference type="EMBL" id="QDZ20076.1"/>
    </source>
</evidence>
<evidence type="ECO:0000313" key="10">
    <source>
        <dbReference type="Proteomes" id="UP000316726"/>
    </source>
</evidence>
<keyword evidence="10" id="KW-1185">Reference proteome</keyword>
<reference evidence="9 10" key="1">
    <citation type="submission" date="2018-07" db="EMBL/GenBank/DDBJ databases">
        <title>The complete nuclear genome of the prasinophyte Chloropicon primus (CCMP1205).</title>
        <authorList>
            <person name="Pombert J.-F."/>
            <person name="Otis C."/>
            <person name="Turmel M."/>
            <person name="Lemieux C."/>
        </authorList>
    </citation>
    <scope>NUCLEOTIDE SEQUENCE [LARGE SCALE GENOMIC DNA]</scope>
    <source>
        <strain evidence="9 10">CCMP1205</strain>
    </source>
</reference>
<evidence type="ECO:0000256" key="3">
    <source>
        <dbReference type="ARBA" id="ARBA00022692"/>
    </source>
</evidence>
<comment type="similarity">
    <text evidence="6">Belongs to the OXA1/ALB3/YidC family.</text>
</comment>
<accession>A0A5B8MHX8</accession>
<dbReference type="PANTHER" id="PTHR12428:SF14">
    <property type="entry name" value="ALBINO3-LIKE PROTEIN 1, CHLOROPLASTIC"/>
    <property type="match status" value="1"/>
</dbReference>
<dbReference type="GO" id="GO:0032977">
    <property type="term" value="F:membrane insertase activity"/>
    <property type="evidence" value="ECO:0007669"/>
    <property type="project" value="InterPro"/>
</dbReference>
<dbReference type="EMBL" id="CP031036">
    <property type="protein sequence ID" value="QDZ20076.1"/>
    <property type="molecule type" value="Genomic_DNA"/>
</dbReference>
<feature type="domain" description="Membrane insertase YidC/Oxa/ALB C-terminal" evidence="8">
    <location>
        <begin position="124"/>
        <end position="337"/>
    </location>
</feature>
<dbReference type="GO" id="GO:0010027">
    <property type="term" value="P:thylakoid membrane organization"/>
    <property type="evidence" value="ECO:0007669"/>
    <property type="project" value="TreeGrafter"/>
</dbReference>
<evidence type="ECO:0000259" key="8">
    <source>
        <dbReference type="Pfam" id="PF02096"/>
    </source>
</evidence>
<protein>
    <submittedName>
        <fullName evidence="9">Membrane protein insertase</fullName>
    </submittedName>
</protein>
<dbReference type="PANTHER" id="PTHR12428">
    <property type="entry name" value="OXA1"/>
    <property type="match status" value="1"/>
</dbReference>
<dbReference type="Proteomes" id="UP000316726">
    <property type="component" value="Chromosome 3"/>
</dbReference>
<keyword evidence="3 6" id="KW-0812">Transmembrane</keyword>
<evidence type="ECO:0000256" key="1">
    <source>
        <dbReference type="ARBA" id="ARBA00004141"/>
    </source>
</evidence>
<name>A0A5B8MHX8_9CHLO</name>
<evidence type="ECO:0000256" key="5">
    <source>
        <dbReference type="ARBA" id="ARBA00023136"/>
    </source>
</evidence>
<dbReference type="InterPro" id="IPR028055">
    <property type="entry name" value="YidC/Oxa/ALB_C"/>
</dbReference>
<dbReference type="STRING" id="1764295.A0A5B8MHX8"/>
<gene>
    <name evidence="9" type="ORF">A3770_03p25940</name>
</gene>
<keyword evidence="4" id="KW-1133">Transmembrane helix</keyword>
<proteinExistence type="inferred from homology"/>
<keyword evidence="5" id="KW-0472">Membrane</keyword>
<dbReference type="NCBIfam" id="TIGR03592">
    <property type="entry name" value="yidC_oxa1_cterm"/>
    <property type="match status" value="1"/>
</dbReference>
<evidence type="ECO:0000256" key="7">
    <source>
        <dbReference type="SAM" id="MobiDB-lite"/>
    </source>
</evidence>
<dbReference type="AlphaFoldDB" id="A0A5B8MHX8"/>
<dbReference type="GO" id="GO:0072598">
    <property type="term" value="P:protein localization to chloroplast"/>
    <property type="evidence" value="ECO:0007669"/>
    <property type="project" value="TreeGrafter"/>
</dbReference>
<evidence type="ECO:0000256" key="4">
    <source>
        <dbReference type="ARBA" id="ARBA00022989"/>
    </source>
</evidence>
<dbReference type="OrthoDB" id="2148490at2759"/>
<evidence type="ECO:0000256" key="2">
    <source>
        <dbReference type="ARBA" id="ARBA00010583"/>
    </source>
</evidence>
<dbReference type="GO" id="GO:0051205">
    <property type="term" value="P:protein insertion into membrane"/>
    <property type="evidence" value="ECO:0007669"/>
    <property type="project" value="TreeGrafter"/>
</dbReference>
<sequence length="479" mass="52183">MIGERGCRGVVRASVSPKGLADLGPARRGRANGTTTWRRVGVAGTRRRDRSVRAQAVVESLHSVDPAHLHDHITQALYSLADADVVAADPQKKAGFFNFFAVVLETFLKGIDGVLEFVHVPYSYGFSIILLTILVKAGTFPLSKKQLESNLQIQSLQPQINKLKELYADDQEKLQLETAKLYKVADVNPLAGCLPTFVSLPIYIGLYRSLTNAAEEGLLTEGFFWIPSLAGPTTIAARQAGTGSAWLFPFQDGAPPIGWHDATSYLILPLMLIATQYASQKILSGQQQQSQQNETASAIIKFLPLMIGWFSLNVPAGLTLYWFTNNLLSIGQTAFLRANFKAPEIADATSTSGAMEVERVSAVSQKQVPPPPKRTGEKFWELKNKESGGSVVAEVLSKPAEPKKGSKFYELKAKEMEEGVSKPQVAEVAEVVQSVQVADVVEEDKTEASNGARAAQGQPKKPGFKKKGKRGKGYQKKKK</sequence>
<dbReference type="GO" id="GO:0009535">
    <property type="term" value="C:chloroplast thylakoid membrane"/>
    <property type="evidence" value="ECO:0007669"/>
    <property type="project" value="TreeGrafter"/>
</dbReference>